<evidence type="ECO:0000256" key="5">
    <source>
        <dbReference type="ARBA" id="ARBA00022803"/>
    </source>
</evidence>
<keyword evidence="6 10" id="KW-0067">ATP-binding</keyword>
<reference evidence="12 13" key="1">
    <citation type="journal article" date="2016" name="Mol. Biol. Evol.">
        <title>Comparative Genomics of Early-Diverging Mushroom-Forming Fungi Provides Insights into the Origins of Lignocellulose Decay Capabilities.</title>
        <authorList>
            <person name="Nagy L.G."/>
            <person name="Riley R."/>
            <person name="Tritt A."/>
            <person name="Adam C."/>
            <person name="Daum C."/>
            <person name="Floudas D."/>
            <person name="Sun H."/>
            <person name="Yadav J.S."/>
            <person name="Pangilinan J."/>
            <person name="Larsson K.H."/>
            <person name="Matsuura K."/>
            <person name="Barry K."/>
            <person name="Labutti K."/>
            <person name="Kuo R."/>
            <person name="Ohm R.A."/>
            <person name="Bhattacharya S.S."/>
            <person name="Shirouzu T."/>
            <person name="Yoshinaga Y."/>
            <person name="Martin F.M."/>
            <person name="Grigoriev I.V."/>
            <person name="Hibbett D.S."/>
        </authorList>
    </citation>
    <scope>NUCLEOTIDE SEQUENCE [LARGE SCALE GENOMIC DNA]</scope>
    <source>
        <strain evidence="12 13">HHB12029</strain>
    </source>
</reference>
<dbReference type="InterPro" id="IPR003812">
    <property type="entry name" value="Fido"/>
</dbReference>
<keyword evidence="3" id="KW-0677">Repeat</keyword>
<dbReference type="Gene3D" id="1.10.3290.10">
    <property type="entry name" value="Fido-like domain"/>
    <property type="match status" value="1"/>
</dbReference>
<evidence type="ECO:0000256" key="4">
    <source>
        <dbReference type="ARBA" id="ARBA00022741"/>
    </source>
</evidence>
<accession>A0A165QL45</accession>
<evidence type="ECO:0000313" key="12">
    <source>
        <dbReference type="EMBL" id="KZW03771.1"/>
    </source>
</evidence>
<keyword evidence="4 10" id="KW-0547">Nucleotide-binding</keyword>
<dbReference type="InterPro" id="IPR036597">
    <property type="entry name" value="Fido-like_dom_sf"/>
</dbReference>
<keyword evidence="13" id="KW-1185">Reference proteome</keyword>
<dbReference type="STRING" id="1314781.A0A165QL45"/>
<feature type="domain" description="Fido" evidence="11">
    <location>
        <begin position="1"/>
        <end position="135"/>
    </location>
</feature>
<evidence type="ECO:0000256" key="10">
    <source>
        <dbReference type="PIRSR" id="PIRSR640198-2"/>
    </source>
</evidence>
<dbReference type="InterPro" id="IPR040198">
    <property type="entry name" value="Fido_containing"/>
</dbReference>
<feature type="binding site" evidence="10">
    <location>
        <begin position="82"/>
        <end position="89"/>
    </location>
    <ligand>
        <name>ATP</name>
        <dbReference type="ChEBI" id="CHEBI:30616"/>
    </ligand>
</feature>
<organism evidence="12 13">
    <name type="scientific">Exidia glandulosa HHB12029</name>
    <dbReference type="NCBI Taxonomy" id="1314781"/>
    <lineage>
        <taxon>Eukaryota</taxon>
        <taxon>Fungi</taxon>
        <taxon>Dikarya</taxon>
        <taxon>Basidiomycota</taxon>
        <taxon>Agaricomycotina</taxon>
        <taxon>Agaricomycetes</taxon>
        <taxon>Auriculariales</taxon>
        <taxon>Exidiaceae</taxon>
        <taxon>Exidia</taxon>
    </lineage>
</organism>
<keyword evidence="7" id="KW-1133">Transmembrane helix</keyword>
<evidence type="ECO:0000313" key="13">
    <source>
        <dbReference type="Proteomes" id="UP000077266"/>
    </source>
</evidence>
<comment type="subcellular location">
    <subcellularLocation>
        <location evidence="1">Membrane</location>
        <topology evidence="1">Single-pass membrane protein</topology>
    </subcellularLocation>
</comment>
<keyword evidence="5" id="KW-0802">TPR repeat</keyword>
<dbReference type="PANTHER" id="PTHR13504:SF34">
    <property type="entry name" value="PROTEIN ADENYLYLTRANSFERASE FICD"/>
    <property type="match status" value="1"/>
</dbReference>
<dbReference type="PROSITE" id="PS51459">
    <property type="entry name" value="FIDO"/>
    <property type="match status" value="1"/>
</dbReference>
<dbReference type="AlphaFoldDB" id="A0A165QL45"/>
<feature type="binding site" evidence="10">
    <location>
        <begin position="114"/>
        <end position="115"/>
    </location>
    <ligand>
        <name>ATP</name>
        <dbReference type="ChEBI" id="CHEBI:30616"/>
    </ligand>
</feature>
<evidence type="ECO:0000256" key="6">
    <source>
        <dbReference type="ARBA" id="ARBA00022840"/>
    </source>
</evidence>
<evidence type="ECO:0000256" key="1">
    <source>
        <dbReference type="ARBA" id="ARBA00004167"/>
    </source>
</evidence>
<dbReference type="Proteomes" id="UP000077266">
    <property type="component" value="Unassembled WGS sequence"/>
</dbReference>
<dbReference type="GO" id="GO:0016020">
    <property type="term" value="C:membrane"/>
    <property type="evidence" value="ECO:0007669"/>
    <property type="project" value="UniProtKB-SubCell"/>
</dbReference>
<evidence type="ECO:0000256" key="2">
    <source>
        <dbReference type="ARBA" id="ARBA00022692"/>
    </source>
</evidence>
<feature type="active site" evidence="9">
    <location>
        <position position="78"/>
    </location>
</feature>
<keyword evidence="8" id="KW-0472">Membrane</keyword>
<evidence type="ECO:0000256" key="7">
    <source>
        <dbReference type="ARBA" id="ARBA00022989"/>
    </source>
</evidence>
<dbReference type="InParanoid" id="A0A165QL45"/>
<evidence type="ECO:0000256" key="3">
    <source>
        <dbReference type="ARBA" id="ARBA00022737"/>
    </source>
</evidence>
<sequence length="150" mass="16611">MRTCRFAGRHHVAVGETRTASRATVTVGGPRPIQFCPFPLVDDELDNICHLARARMQPPLHDAFAMASWIHLICVRCHPFEDGNGRISRILASIPLMMDGLPPLYISLLQRGVYYDAINQAYGGDHRAMVECILQGTEEALDAVVNQSPT</sequence>
<name>A0A165QL45_EXIGL</name>
<evidence type="ECO:0000256" key="8">
    <source>
        <dbReference type="ARBA" id="ARBA00023136"/>
    </source>
</evidence>
<gene>
    <name evidence="12" type="ORF">EXIGLDRAFT_2945</name>
</gene>
<evidence type="ECO:0000259" key="11">
    <source>
        <dbReference type="PROSITE" id="PS51459"/>
    </source>
</evidence>
<dbReference type="Pfam" id="PF02661">
    <property type="entry name" value="Fic"/>
    <property type="match status" value="1"/>
</dbReference>
<dbReference type="GO" id="GO:0005524">
    <property type="term" value="F:ATP binding"/>
    <property type="evidence" value="ECO:0007669"/>
    <property type="project" value="UniProtKB-KW"/>
</dbReference>
<dbReference type="OrthoDB" id="439046at2759"/>
<dbReference type="EMBL" id="KV425882">
    <property type="protein sequence ID" value="KZW03771.1"/>
    <property type="molecule type" value="Genomic_DNA"/>
</dbReference>
<dbReference type="SUPFAM" id="SSF140931">
    <property type="entry name" value="Fic-like"/>
    <property type="match status" value="1"/>
</dbReference>
<evidence type="ECO:0000256" key="9">
    <source>
        <dbReference type="PIRSR" id="PIRSR640198-1"/>
    </source>
</evidence>
<keyword evidence="2" id="KW-0812">Transmembrane</keyword>
<dbReference type="PANTHER" id="PTHR13504">
    <property type="entry name" value="FIDO DOMAIN-CONTAINING PROTEIN DDB_G0283145"/>
    <property type="match status" value="1"/>
</dbReference>
<protein>
    <recommendedName>
        <fullName evidence="11">Fido domain-containing protein</fullName>
    </recommendedName>
</protein>
<proteinExistence type="predicted"/>